<feature type="compositionally biased region" description="Basic and acidic residues" evidence="3">
    <location>
        <begin position="266"/>
        <end position="276"/>
    </location>
</feature>
<evidence type="ECO:0000313" key="4">
    <source>
        <dbReference type="EMBL" id="KAH7279562.1"/>
    </source>
</evidence>
<dbReference type="PROSITE" id="PS50985">
    <property type="entry name" value="GRAS"/>
    <property type="match status" value="1"/>
</dbReference>
<keyword evidence="5" id="KW-1185">Reference proteome</keyword>
<dbReference type="OrthoDB" id="47276at2759"/>
<evidence type="ECO:0000256" key="1">
    <source>
        <dbReference type="ARBA" id="ARBA00023015"/>
    </source>
</evidence>
<dbReference type="Proteomes" id="UP000825935">
    <property type="component" value="Chromosome 37"/>
</dbReference>
<sequence>MEALNSRHLDQKLLRNQQMLSSSCSSWSPCEPRFPDSCVEIPIRSDDGHAQRRSDDEEEVFGDPVLQYINDILMGEDDLEGRNCMLLEGMCHMKDVYMKELSEIIRRNEGLSALESQKDFNRSSLQNVAYAQKSYAHTQSLVDYPLYEDAAAPCLETTSQNGGTYVEFPAYEDGSCKITVDPSILNSSRPFIETESQPSISNHQEDDHKWIEDVINNLSADISHVDESAGLSPSSVHSGISNLDIDNPRQMHNSSQVSMDSSSSMHEQDSFIKSDTRTSGSVLADSTRFDFLGTSGSTELSPNRKNEHTATIGRTLKDSSWHYNDSETVSSFTSGTLQDRQSSVGANSRSKRTAEVLNATDVSSSSSFPSSTLTGEMVEDNGENEISYVENENLGAEKCGKVLSGGIGLFSCRSSSKSSLHGRKELGRAKLIVSTVADLKGLLLSCAQAVASNNLQRAHEILREIRQDASPYGSGWQRLAHYFAEGLVARLSGTGDRLYSIFRCNSPSAAKLLKAHHLYVEVCPYVRISHYFANKAILEAAKGATRLHIIDYGILYGVQWPCLISALSQRKGGPPMLRITGIDFPQPGNASAERVEMTGKRLSEYAGTYGVPFEYCAIAKRWETIEPSELSLSSREDEVVIVNSMCRLRHLLDETVLPSNPRKTVLSKIREINPKIFIQGIRNGNYNIPFFLSRFKEALISFSGQFDMFETLTRADNQERLMIEKEVLGRDILNVIACEGTERIERPETYRQWQNRTRRAGFVQVPLDRNMLEDSRTIIRCRYNKNFLVDEDGSWMLLSWKGKVSNALSLWKPA</sequence>
<comment type="caution">
    <text evidence="4">The sequence shown here is derived from an EMBL/GenBank/DDBJ whole genome shotgun (WGS) entry which is preliminary data.</text>
</comment>
<feature type="region of interest" description="Disordered" evidence="3">
    <location>
        <begin position="328"/>
        <end position="379"/>
    </location>
</feature>
<accession>A0A8T2Q6G8</accession>
<evidence type="ECO:0000256" key="2">
    <source>
        <dbReference type="ARBA" id="ARBA00023163"/>
    </source>
</evidence>
<keyword evidence="1" id="KW-0805">Transcription regulation</keyword>
<dbReference type="EMBL" id="CM035442">
    <property type="protein sequence ID" value="KAH7279562.1"/>
    <property type="molecule type" value="Genomic_DNA"/>
</dbReference>
<organism evidence="4 5">
    <name type="scientific">Ceratopteris richardii</name>
    <name type="common">Triangle waterfern</name>
    <dbReference type="NCBI Taxonomy" id="49495"/>
    <lineage>
        <taxon>Eukaryota</taxon>
        <taxon>Viridiplantae</taxon>
        <taxon>Streptophyta</taxon>
        <taxon>Embryophyta</taxon>
        <taxon>Tracheophyta</taxon>
        <taxon>Polypodiopsida</taxon>
        <taxon>Polypodiidae</taxon>
        <taxon>Polypodiales</taxon>
        <taxon>Pteridineae</taxon>
        <taxon>Pteridaceae</taxon>
        <taxon>Parkerioideae</taxon>
        <taxon>Ceratopteris</taxon>
    </lineage>
</organism>
<evidence type="ECO:0000256" key="3">
    <source>
        <dbReference type="SAM" id="MobiDB-lite"/>
    </source>
</evidence>
<evidence type="ECO:0000313" key="5">
    <source>
        <dbReference type="Proteomes" id="UP000825935"/>
    </source>
</evidence>
<name>A0A8T2Q6G8_CERRI</name>
<reference evidence="4" key="1">
    <citation type="submission" date="2021-08" db="EMBL/GenBank/DDBJ databases">
        <title>WGS assembly of Ceratopteris richardii.</title>
        <authorList>
            <person name="Marchant D.B."/>
            <person name="Chen G."/>
            <person name="Jenkins J."/>
            <person name="Shu S."/>
            <person name="Leebens-Mack J."/>
            <person name="Grimwood J."/>
            <person name="Schmutz J."/>
            <person name="Soltis P."/>
            <person name="Soltis D."/>
            <person name="Chen Z.-H."/>
        </authorList>
    </citation>
    <scope>NUCLEOTIDE SEQUENCE</scope>
    <source>
        <strain evidence="4">Whitten #5841</strain>
        <tissue evidence="4">Leaf</tissue>
    </source>
</reference>
<proteinExistence type="predicted"/>
<dbReference type="Pfam" id="PF03514">
    <property type="entry name" value="GRAS"/>
    <property type="match status" value="1"/>
</dbReference>
<protein>
    <submittedName>
        <fullName evidence="4">Uncharacterized protein</fullName>
    </submittedName>
</protein>
<keyword evidence="2" id="KW-0804">Transcription</keyword>
<feature type="compositionally biased region" description="Low complexity" evidence="3">
    <location>
        <begin position="254"/>
        <end position="265"/>
    </location>
</feature>
<feature type="region of interest" description="Disordered" evidence="3">
    <location>
        <begin position="249"/>
        <end position="278"/>
    </location>
</feature>
<feature type="compositionally biased region" description="Polar residues" evidence="3">
    <location>
        <begin position="328"/>
        <end position="348"/>
    </location>
</feature>
<dbReference type="PANTHER" id="PTHR31636">
    <property type="entry name" value="OSJNBA0084A10.13 PROTEIN-RELATED"/>
    <property type="match status" value="1"/>
</dbReference>
<gene>
    <name evidence="4" type="ORF">KP509_37G024300</name>
</gene>
<dbReference type="AlphaFoldDB" id="A0A8T2Q6G8"/>
<dbReference type="InterPro" id="IPR005202">
    <property type="entry name" value="TF_GRAS"/>
</dbReference>